<reference evidence="2" key="1">
    <citation type="journal article" date="2022" name="Int. J. Syst. Evol. Microbiol.">
        <title>Prevotella lacticifex sp. nov., isolated from the rumen of cows.</title>
        <authorList>
            <person name="Shinkai T."/>
            <person name="Ikeyama N."/>
            <person name="Kumagai M."/>
            <person name="Ohmori H."/>
            <person name="Sakamoto M."/>
            <person name="Ohkuma M."/>
            <person name="Mitsumori M."/>
        </authorList>
    </citation>
    <scope>NUCLEOTIDE SEQUENCE</scope>
    <source>
        <strain evidence="2">R5076</strain>
    </source>
</reference>
<evidence type="ECO:0000256" key="1">
    <source>
        <dbReference type="SAM" id="MobiDB-lite"/>
    </source>
</evidence>
<gene>
    <name evidence="2" type="ORF">PRLR5076_04060</name>
</gene>
<dbReference type="AlphaFoldDB" id="A0A9R1CWY6"/>
<organism evidence="2 3">
    <name type="scientific">Prevotella lacticifex</name>
    <dbReference type="NCBI Taxonomy" id="2854755"/>
    <lineage>
        <taxon>Bacteria</taxon>
        <taxon>Pseudomonadati</taxon>
        <taxon>Bacteroidota</taxon>
        <taxon>Bacteroidia</taxon>
        <taxon>Bacteroidales</taxon>
        <taxon>Prevotellaceae</taxon>
        <taxon>Prevotella</taxon>
    </lineage>
</organism>
<comment type="caution">
    <text evidence="2">The sequence shown here is derived from an EMBL/GenBank/DDBJ whole genome shotgun (WGS) entry which is preliminary data.</text>
</comment>
<feature type="region of interest" description="Disordered" evidence="1">
    <location>
        <begin position="102"/>
        <end position="167"/>
    </location>
</feature>
<evidence type="ECO:0000313" key="3">
    <source>
        <dbReference type="Proteomes" id="UP000825483"/>
    </source>
</evidence>
<dbReference type="Proteomes" id="UP000825483">
    <property type="component" value="Unassembled WGS sequence"/>
</dbReference>
<dbReference type="RefSeq" id="WP_223929511.1">
    <property type="nucleotide sequence ID" value="NZ_BPTU01000003.1"/>
</dbReference>
<dbReference type="GeneID" id="72468460"/>
<protein>
    <submittedName>
        <fullName evidence="2">Uncharacterized protein</fullName>
    </submittedName>
</protein>
<sequence length="167" mass="19141">MYFYGYILIDHKNKTVFKGGEFLSIKELLQFEDATTRFAKIKQTIDNLLADNPSLTTADINRILYRQLGTRIHKGSVSRNGETIQLRPEVTDQLRQNYLFSRGISPSSHTTTNRNPLPPQGDNRGNGVHVQSPASTGATDTNREWELNGNMDMSVDDEETQRRKWRR</sequence>
<dbReference type="EMBL" id="BPUB01000001">
    <property type="protein sequence ID" value="GJG57555.1"/>
    <property type="molecule type" value="Genomic_DNA"/>
</dbReference>
<proteinExistence type="predicted"/>
<feature type="compositionally biased region" description="Polar residues" evidence="1">
    <location>
        <begin position="102"/>
        <end position="115"/>
    </location>
</feature>
<evidence type="ECO:0000313" key="2">
    <source>
        <dbReference type="EMBL" id="GJG57555.1"/>
    </source>
</evidence>
<name>A0A9R1CWY6_9BACT</name>
<keyword evidence="3" id="KW-1185">Reference proteome</keyword>
<accession>A0A9R1CWY6</accession>